<reference evidence="3" key="1">
    <citation type="submission" date="2014-06" db="EMBL/GenBank/DDBJ databases">
        <authorList>
            <person name="Ju J."/>
            <person name="Zhang J."/>
        </authorList>
    </citation>
    <scope>NUCLEOTIDE SEQUENCE</scope>
    <source>
        <strain evidence="3">SscI8</strain>
    </source>
</reference>
<protein>
    <submittedName>
        <fullName evidence="3">Uncharacterized protein</fullName>
    </submittedName>
</protein>
<dbReference type="AlphaFoldDB" id="A0A127Z9P8"/>
<dbReference type="EMBL" id="LK056657">
    <property type="protein sequence ID" value="CDU22871.1"/>
    <property type="molecule type" value="Genomic_DNA"/>
</dbReference>
<evidence type="ECO:0000256" key="2">
    <source>
        <dbReference type="SAM" id="SignalP"/>
    </source>
</evidence>
<accession>A0A127Z9P8</accession>
<feature type="region of interest" description="Disordered" evidence="1">
    <location>
        <begin position="198"/>
        <end position="220"/>
    </location>
</feature>
<name>A0A127Z9P8_9BASI</name>
<sequence>MNFSNRLFPALLLSIIWLMISAHVAPTFAKKPMPDIVRQAGATAQFLWEGVQNNIFHKILPIQHTHDQAAWLSFLQTEGLVKIQNYYQQEFQDLGARNRNGLQALLEVIDLQQVPALNLGDRIHKKEVGKMLVEEFAAKQLAKQPRGSAVVLGGPWALEGLQRFEEPGVVSSVWQASRQPQTLAEMMTARQYETHAARAAERSKWGETLHLGPSSSQDGR</sequence>
<proteinExistence type="predicted"/>
<feature type="signal peptide" evidence="2">
    <location>
        <begin position="1"/>
        <end position="29"/>
    </location>
</feature>
<feature type="chain" id="PRO_5007281190" evidence="2">
    <location>
        <begin position="30"/>
        <end position="220"/>
    </location>
</feature>
<organism evidence="3">
    <name type="scientific">Sporisorium scitamineum</name>
    <dbReference type="NCBI Taxonomy" id="49012"/>
    <lineage>
        <taxon>Eukaryota</taxon>
        <taxon>Fungi</taxon>
        <taxon>Dikarya</taxon>
        <taxon>Basidiomycota</taxon>
        <taxon>Ustilaginomycotina</taxon>
        <taxon>Ustilaginomycetes</taxon>
        <taxon>Ustilaginales</taxon>
        <taxon>Ustilaginaceae</taxon>
        <taxon>Sporisorium</taxon>
    </lineage>
</organism>
<evidence type="ECO:0000313" key="3">
    <source>
        <dbReference type="EMBL" id="CDU22871.1"/>
    </source>
</evidence>
<feature type="compositionally biased region" description="Basic and acidic residues" evidence="1">
    <location>
        <begin position="198"/>
        <end position="207"/>
    </location>
</feature>
<gene>
    <name evidence="3" type="ORF">SPSC_01501</name>
</gene>
<evidence type="ECO:0000256" key="1">
    <source>
        <dbReference type="SAM" id="MobiDB-lite"/>
    </source>
</evidence>
<dbReference type="OrthoDB" id="10574069at2759"/>
<keyword evidence="2" id="KW-0732">Signal</keyword>